<keyword evidence="6 9" id="KW-1133">Transmembrane helix</keyword>
<dbReference type="KEGG" id="pej:FYC62_11435"/>
<keyword evidence="5 9" id="KW-0653">Protein transport</keyword>
<sequence length="100" mass="11155">MYYGVLLFLNLGTPEIMLIVFVALLLFGGKKLPELARGLGKGIREFKDASDGVKREIHRNINTLTAEEELRRDEAAAQRPSTQQPEEGVTSVETEQTIKP</sequence>
<keyword evidence="7 9" id="KW-0811">Translocation</keyword>
<dbReference type="NCBIfam" id="NF011430">
    <property type="entry name" value="PRK14861.1"/>
    <property type="match status" value="1"/>
</dbReference>
<protein>
    <recommendedName>
        <fullName evidence="9">Sec-independent protein translocase protein TatA</fullName>
    </recommendedName>
</protein>
<comment type="function">
    <text evidence="9">Part of the twin-arginine translocation (Tat) system that transports large folded proteins containing a characteristic twin-arginine motif in their signal peptide across membranes. TatA could form the protein-conducting channel of the Tat system.</text>
</comment>
<comment type="subcellular location">
    <subcellularLocation>
        <location evidence="1 9">Cell membrane</location>
        <topology evidence="1 9">Single-pass membrane protein</topology>
    </subcellularLocation>
</comment>
<feature type="region of interest" description="Disordered" evidence="10">
    <location>
        <begin position="68"/>
        <end position="100"/>
    </location>
</feature>
<comment type="similarity">
    <text evidence="9">Belongs to the TatA/E family.</text>
</comment>
<dbReference type="GO" id="GO:0033281">
    <property type="term" value="C:TAT protein transport complex"/>
    <property type="evidence" value="ECO:0007669"/>
    <property type="project" value="UniProtKB-UniRule"/>
</dbReference>
<keyword evidence="8 9" id="KW-0472">Membrane</keyword>
<feature type="compositionally biased region" description="Polar residues" evidence="10">
    <location>
        <begin position="79"/>
        <end position="100"/>
    </location>
</feature>
<dbReference type="GO" id="GO:0008320">
    <property type="term" value="F:protein transmembrane transporter activity"/>
    <property type="evidence" value="ECO:0007669"/>
    <property type="project" value="UniProtKB-UniRule"/>
</dbReference>
<comment type="subunit">
    <text evidence="9">Forms a complex with TatC.</text>
</comment>
<proteinExistence type="inferred from homology"/>
<evidence type="ECO:0000313" key="12">
    <source>
        <dbReference type="Proteomes" id="UP000323653"/>
    </source>
</evidence>
<dbReference type="InterPro" id="IPR006312">
    <property type="entry name" value="TatA/E"/>
</dbReference>
<evidence type="ECO:0000256" key="6">
    <source>
        <dbReference type="ARBA" id="ARBA00022989"/>
    </source>
</evidence>
<evidence type="ECO:0000256" key="4">
    <source>
        <dbReference type="ARBA" id="ARBA00022692"/>
    </source>
</evidence>
<evidence type="ECO:0000256" key="8">
    <source>
        <dbReference type="ARBA" id="ARBA00023136"/>
    </source>
</evidence>
<dbReference type="PRINTS" id="PR01506">
    <property type="entry name" value="TATBPROTEIN"/>
</dbReference>
<evidence type="ECO:0000256" key="1">
    <source>
        <dbReference type="ARBA" id="ARBA00004162"/>
    </source>
</evidence>
<keyword evidence="4 9" id="KW-0812">Transmembrane</keyword>
<name>A0A5C0VI55_9SPHI</name>
<dbReference type="InterPro" id="IPR003369">
    <property type="entry name" value="TatA/B/E"/>
</dbReference>
<dbReference type="NCBIfam" id="TIGR01411">
    <property type="entry name" value="tatAE"/>
    <property type="match status" value="1"/>
</dbReference>
<dbReference type="PANTHER" id="PTHR42982">
    <property type="entry name" value="SEC-INDEPENDENT PROTEIN TRANSLOCASE PROTEIN TATA"/>
    <property type="match status" value="1"/>
</dbReference>
<dbReference type="Gene3D" id="1.20.5.3310">
    <property type="match status" value="1"/>
</dbReference>
<evidence type="ECO:0000313" key="11">
    <source>
        <dbReference type="EMBL" id="QEK52176.1"/>
    </source>
</evidence>
<evidence type="ECO:0000256" key="9">
    <source>
        <dbReference type="HAMAP-Rule" id="MF_00236"/>
    </source>
</evidence>
<evidence type="ECO:0000256" key="2">
    <source>
        <dbReference type="ARBA" id="ARBA00022448"/>
    </source>
</evidence>
<feature type="transmembrane region" description="Helical" evidence="9">
    <location>
        <begin position="6"/>
        <end position="27"/>
    </location>
</feature>
<dbReference type="HAMAP" id="MF_00236">
    <property type="entry name" value="TatA_E"/>
    <property type="match status" value="1"/>
</dbReference>
<reference evidence="11 12" key="1">
    <citation type="submission" date="2019-08" db="EMBL/GenBank/DDBJ databases">
        <title>Pedobacter sp. nov., isolated from Han river, South Korea.</title>
        <authorList>
            <person name="Lee D.-H."/>
            <person name="Kim Y.-S."/>
            <person name="Hwang E.-M."/>
            <person name="Le Tran T.C."/>
            <person name="Cha C.-J."/>
        </authorList>
    </citation>
    <scope>NUCLEOTIDE SEQUENCE [LARGE SCALE GENOMIC DNA]</scope>
    <source>
        <strain evidence="11 12">CJ43</strain>
    </source>
</reference>
<evidence type="ECO:0000256" key="5">
    <source>
        <dbReference type="ARBA" id="ARBA00022927"/>
    </source>
</evidence>
<keyword evidence="2 9" id="KW-0813">Transport</keyword>
<dbReference type="GO" id="GO:0043953">
    <property type="term" value="P:protein transport by the Tat complex"/>
    <property type="evidence" value="ECO:0007669"/>
    <property type="project" value="UniProtKB-UniRule"/>
</dbReference>
<accession>A0A5C0VI55</accession>
<dbReference type="EMBL" id="CP043329">
    <property type="protein sequence ID" value="QEK52176.1"/>
    <property type="molecule type" value="Genomic_DNA"/>
</dbReference>
<dbReference type="PANTHER" id="PTHR42982:SF1">
    <property type="entry name" value="SEC-INDEPENDENT PROTEIN TRANSLOCASE PROTEIN TATA"/>
    <property type="match status" value="1"/>
</dbReference>
<evidence type="ECO:0000256" key="10">
    <source>
        <dbReference type="SAM" id="MobiDB-lite"/>
    </source>
</evidence>
<keyword evidence="3 9" id="KW-1003">Cell membrane</keyword>
<dbReference type="Proteomes" id="UP000323653">
    <property type="component" value="Chromosome"/>
</dbReference>
<evidence type="ECO:0000256" key="3">
    <source>
        <dbReference type="ARBA" id="ARBA00022475"/>
    </source>
</evidence>
<organism evidence="11 12">
    <name type="scientific">Pedobacter aquae</name>
    <dbReference type="NCBI Taxonomy" id="2605747"/>
    <lineage>
        <taxon>Bacteria</taxon>
        <taxon>Pseudomonadati</taxon>
        <taxon>Bacteroidota</taxon>
        <taxon>Sphingobacteriia</taxon>
        <taxon>Sphingobacteriales</taxon>
        <taxon>Sphingobacteriaceae</taxon>
        <taxon>Pedobacter</taxon>
    </lineage>
</organism>
<evidence type="ECO:0000256" key="7">
    <source>
        <dbReference type="ARBA" id="ARBA00023010"/>
    </source>
</evidence>
<gene>
    <name evidence="9 11" type="primary">tatA</name>
    <name evidence="11" type="ORF">FYC62_11435</name>
</gene>
<dbReference type="Pfam" id="PF02416">
    <property type="entry name" value="TatA_B_E"/>
    <property type="match status" value="1"/>
</dbReference>
<dbReference type="AlphaFoldDB" id="A0A5C0VI55"/>
<keyword evidence="12" id="KW-1185">Reference proteome</keyword>
<dbReference type="RefSeq" id="WP_039448957.1">
    <property type="nucleotide sequence ID" value="NZ_CP043329.1"/>
</dbReference>